<organism evidence="1 2">
    <name type="scientific">Saccharibacillus alkalitolerans</name>
    <dbReference type="NCBI Taxonomy" id="2705290"/>
    <lineage>
        <taxon>Bacteria</taxon>
        <taxon>Bacillati</taxon>
        <taxon>Bacillota</taxon>
        <taxon>Bacilli</taxon>
        <taxon>Bacillales</taxon>
        <taxon>Paenibacillaceae</taxon>
        <taxon>Saccharibacillus</taxon>
    </lineage>
</organism>
<gene>
    <name evidence="1" type="ORF">GYN08_20245</name>
</gene>
<dbReference type="RefSeq" id="WP_166278041.1">
    <property type="nucleotide sequence ID" value="NZ_JAAFGS010000009.1"/>
</dbReference>
<sequence>MTLQILDRFVYNGQENWELLGLQPAPLFAPEGIDPTEKAAMACELTLPRGERIVYEFL</sequence>
<evidence type="ECO:0000313" key="2">
    <source>
        <dbReference type="Proteomes" id="UP000800303"/>
    </source>
</evidence>
<comment type="caution">
    <text evidence="1">The sequence shown here is derived from an EMBL/GenBank/DDBJ whole genome shotgun (WGS) entry which is preliminary data.</text>
</comment>
<proteinExistence type="predicted"/>
<dbReference type="Proteomes" id="UP000800303">
    <property type="component" value="Unassembled WGS sequence"/>
</dbReference>
<accession>A0ABX0F9P5</accession>
<evidence type="ECO:0000313" key="1">
    <source>
        <dbReference type="EMBL" id="NGZ77627.1"/>
    </source>
</evidence>
<keyword evidence="2" id="KW-1185">Reference proteome</keyword>
<name>A0ABX0F9P5_9BACL</name>
<reference evidence="1 2" key="1">
    <citation type="submission" date="2020-01" db="EMBL/GenBank/DDBJ databases">
        <title>Polyphasic characterisation and genomic insights into a novel alkali tolerant bacterium VR-M41.</title>
        <authorList>
            <person name="Vemuluri V.R."/>
        </authorList>
    </citation>
    <scope>NUCLEOTIDE SEQUENCE [LARGE SCALE GENOMIC DNA]</scope>
    <source>
        <strain evidence="1 2">VR-M41</strain>
    </source>
</reference>
<protein>
    <submittedName>
        <fullName evidence="1">Uncharacterized protein</fullName>
    </submittedName>
</protein>
<dbReference type="EMBL" id="JAAFGS010000009">
    <property type="protein sequence ID" value="NGZ77627.1"/>
    <property type="molecule type" value="Genomic_DNA"/>
</dbReference>